<dbReference type="SUPFAM" id="SSF51445">
    <property type="entry name" value="(Trans)glycosidases"/>
    <property type="match status" value="1"/>
</dbReference>
<dbReference type="SUPFAM" id="SSF49785">
    <property type="entry name" value="Galactose-binding domain-like"/>
    <property type="match status" value="1"/>
</dbReference>
<dbReference type="InterPro" id="IPR011013">
    <property type="entry name" value="Gal_mutarotase_sf_dom"/>
</dbReference>
<dbReference type="EMBL" id="WHOD01000102">
    <property type="protein sequence ID" value="NOU96830.1"/>
    <property type="molecule type" value="Genomic_DNA"/>
</dbReference>
<dbReference type="InterPro" id="IPR017853">
    <property type="entry name" value="GH"/>
</dbReference>
<evidence type="ECO:0000256" key="4">
    <source>
        <dbReference type="ARBA" id="ARBA00013303"/>
    </source>
</evidence>
<dbReference type="Pfam" id="PF00703">
    <property type="entry name" value="Glyco_hydro_2"/>
    <property type="match status" value="1"/>
</dbReference>
<dbReference type="Pfam" id="PF02836">
    <property type="entry name" value="Glyco_hydro_2_C"/>
    <property type="match status" value="1"/>
</dbReference>
<dbReference type="SUPFAM" id="SSF49303">
    <property type="entry name" value="beta-Galactosidase/glucuronidase domain"/>
    <property type="match status" value="2"/>
</dbReference>
<dbReference type="PANTHER" id="PTHR46323:SF2">
    <property type="entry name" value="BETA-GALACTOSIDASE"/>
    <property type="match status" value="1"/>
</dbReference>
<dbReference type="GO" id="GO:0004565">
    <property type="term" value="F:beta-galactosidase activity"/>
    <property type="evidence" value="ECO:0007669"/>
    <property type="project" value="UniProtKB-EC"/>
</dbReference>
<sequence length="1070" mass="121578">MDRERGINHVNSRTIPDWENIEVLGRHTEPPHAGFISYEDMETALDNERATSPFFQSLNGNWKFYYADSPDKAPAHFYEASYAVNDWNTIPVPGNWQMHGYGRPHYSSSYYPFPIDPPYVPNDNPVGCYRRSFGLPQTWDNRQVFLVFEGVDSAFHVWINGQFAGYGQGSHLHSEFRVTSLLRPGENMIAVQVYQWSDGTYMEDQDKWRLSGIFKDVYMKATPDVHIRDIAVQTQFSQNYQDAGLGVRFNLRNYADSAQAGLHRVKLTLLDDDRQTVYESAVGETIQLNSNEERVLTTEIPVMNPRLWSAESPNLYALVLSLEDEQGNVLEVGSVAVGFRDIAIRDGQLFVNGKSVILKGVNRNEFHPELGFTTPYESMVEDIRLMKQHNMNTVRLSHYPNDTRWLDLCDRYGLYVIDEADLETHGCHFIENESYLAEHPEWKQAFLDRAVRMVERDKNHPSVLIWSLGNESGYGPNHDAMAEWVRKADPTRPIHYERAKDAPVVDVVSSMYPSLEALIEEGEKDDSRPYLMCEFGHAMGNSVGNLKEYWDAIYKYKRLLGGLIWEWTDHGILQKLESGEEWYAYGGDFNDHPNSGHFCIDGLLFPDRKVKASIIEFKKIIQPVIVDSNDIQSGIVNIQNRYDFSTLEHLEASWSLMCEGEIVEQGSLNKLDIAAGEEAAVTIPWTIDLDRLQGECWLHIRFTLREAVSWAPKGFEIAWADLPIAADKAVKRKAAGTVVRLASMPRLQTIETNTEVQLLGNDFSITFDKCRGVLTSFDYNGVPLIAAGPKLQIWRATIDNDNRQSKEWKTIGYDKLNHRMHEFSVRPYDSSAVQVIVKSTIGAAALGNCFTTWMTYTIYGTGDVLISTRMVPREGLPPLPRLGLQMTMPGGFDQFSWFGLGPHECYIDRKESGRLGVYSGSVQEQFVPYIMPQENGNKADTRWATVTNKLGTGLFIGGMPRLDVGVSHYSTENLTKAKHTYDLQRQAETFVNMDYAQAPIGNHSCGEAPPLDKYLLRPKDTTFTLRLKPFSTRDRSPMKLSRQQLETLGKALDENELEQRASIGKQEVGI</sequence>
<comment type="similarity">
    <text evidence="2">Belongs to the glycosyl hydrolase 2 family.</text>
</comment>
<reference evidence="9" key="1">
    <citation type="submission" date="2019-10" db="EMBL/GenBank/DDBJ databases">
        <title>Description of Paenibacillus glebae sp. nov.</title>
        <authorList>
            <person name="Carlier A."/>
            <person name="Qi S."/>
        </authorList>
    </citation>
    <scope>NUCLEOTIDE SEQUENCE</scope>
    <source>
        <strain evidence="9">LMG 31456</strain>
    </source>
</reference>
<dbReference type="InterPro" id="IPR006101">
    <property type="entry name" value="Glyco_hydro_2"/>
</dbReference>
<dbReference type="InterPro" id="IPR006102">
    <property type="entry name" value="Ig-like_GH2"/>
</dbReference>
<dbReference type="SUPFAM" id="SSF74650">
    <property type="entry name" value="Galactose mutarotase-like"/>
    <property type="match status" value="1"/>
</dbReference>
<dbReference type="InterPro" id="IPR013783">
    <property type="entry name" value="Ig-like_fold"/>
</dbReference>
<dbReference type="FunFam" id="3.20.20.80:FF:000018">
    <property type="entry name" value="Beta-galactosidase"/>
    <property type="match status" value="1"/>
</dbReference>
<dbReference type="InterPro" id="IPR050347">
    <property type="entry name" value="Bact_Beta-galactosidase"/>
</dbReference>
<dbReference type="SMART" id="SM01038">
    <property type="entry name" value="Bgal_small_N"/>
    <property type="match status" value="1"/>
</dbReference>
<dbReference type="PANTHER" id="PTHR46323">
    <property type="entry name" value="BETA-GALACTOSIDASE"/>
    <property type="match status" value="1"/>
</dbReference>
<evidence type="ECO:0000313" key="10">
    <source>
        <dbReference type="Proteomes" id="UP000641588"/>
    </source>
</evidence>
<protein>
    <recommendedName>
        <fullName evidence="4">Beta-galactosidase</fullName>
        <ecNumber evidence="3">3.2.1.23</ecNumber>
    </recommendedName>
    <alternativeName>
        <fullName evidence="7">Lactase</fullName>
    </alternativeName>
</protein>
<dbReference type="InterPro" id="IPR004199">
    <property type="entry name" value="B-gal_small/dom_5"/>
</dbReference>
<dbReference type="Proteomes" id="UP000641588">
    <property type="component" value="Unassembled WGS sequence"/>
</dbReference>
<dbReference type="Gene3D" id="2.70.98.10">
    <property type="match status" value="1"/>
</dbReference>
<accession>A0A972GVC3</accession>
<dbReference type="GO" id="GO:0030246">
    <property type="term" value="F:carbohydrate binding"/>
    <property type="evidence" value="ECO:0007669"/>
    <property type="project" value="InterPro"/>
</dbReference>
<dbReference type="PRINTS" id="PR00132">
    <property type="entry name" value="GLHYDRLASE2"/>
</dbReference>
<keyword evidence="5" id="KW-0378">Hydrolase</keyword>
<dbReference type="AlphaFoldDB" id="A0A972GVC3"/>
<dbReference type="InterPro" id="IPR014718">
    <property type="entry name" value="GH-type_carb-bd"/>
</dbReference>
<dbReference type="PROSITE" id="PS00608">
    <property type="entry name" value="GLYCOSYL_HYDROL_F2_2"/>
    <property type="match status" value="1"/>
</dbReference>
<comment type="catalytic activity">
    <reaction evidence="1">
        <text>Hydrolysis of terminal non-reducing beta-D-galactose residues in beta-D-galactosides.</text>
        <dbReference type="EC" id="3.2.1.23"/>
    </reaction>
</comment>
<evidence type="ECO:0000256" key="6">
    <source>
        <dbReference type="ARBA" id="ARBA00023295"/>
    </source>
</evidence>
<dbReference type="EC" id="3.2.1.23" evidence="3"/>
<evidence type="ECO:0000256" key="1">
    <source>
        <dbReference type="ARBA" id="ARBA00001412"/>
    </source>
</evidence>
<gene>
    <name evidence="9" type="ORF">GC093_26940</name>
</gene>
<dbReference type="GO" id="GO:0005990">
    <property type="term" value="P:lactose catabolic process"/>
    <property type="evidence" value="ECO:0007669"/>
    <property type="project" value="TreeGrafter"/>
</dbReference>
<dbReference type="Gene3D" id="3.20.20.80">
    <property type="entry name" value="Glycosidases"/>
    <property type="match status" value="1"/>
</dbReference>
<dbReference type="InterPro" id="IPR006104">
    <property type="entry name" value="Glyco_hydro_2_N"/>
</dbReference>
<dbReference type="Pfam" id="PF02929">
    <property type="entry name" value="Bgal_small_N"/>
    <property type="match status" value="1"/>
</dbReference>
<dbReference type="GO" id="GO:0009341">
    <property type="term" value="C:beta-galactosidase complex"/>
    <property type="evidence" value="ECO:0007669"/>
    <property type="project" value="InterPro"/>
</dbReference>
<evidence type="ECO:0000256" key="3">
    <source>
        <dbReference type="ARBA" id="ARBA00012756"/>
    </source>
</evidence>
<comment type="caution">
    <text evidence="9">The sequence shown here is derived from an EMBL/GenBank/DDBJ whole genome shotgun (WGS) entry which is preliminary data.</text>
</comment>
<organism evidence="9 10">
    <name type="scientific">Paenibacillus foliorum</name>
    <dbReference type="NCBI Taxonomy" id="2654974"/>
    <lineage>
        <taxon>Bacteria</taxon>
        <taxon>Bacillati</taxon>
        <taxon>Bacillota</taxon>
        <taxon>Bacilli</taxon>
        <taxon>Bacillales</taxon>
        <taxon>Paenibacillaceae</taxon>
        <taxon>Paenibacillus</taxon>
    </lineage>
</organism>
<proteinExistence type="inferred from homology"/>
<evidence type="ECO:0000256" key="2">
    <source>
        <dbReference type="ARBA" id="ARBA00007401"/>
    </source>
</evidence>
<name>A0A972GVC3_9BACL</name>
<dbReference type="InterPro" id="IPR006103">
    <property type="entry name" value="Glyco_hydro_2_cat"/>
</dbReference>
<keyword evidence="6" id="KW-0326">Glycosidase</keyword>
<dbReference type="Gene3D" id="2.60.120.260">
    <property type="entry name" value="Galactose-binding domain-like"/>
    <property type="match status" value="1"/>
</dbReference>
<dbReference type="InterPro" id="IPR036156">
    <property type="entry name" value="Beta-gal/glucu_dom_sf"/>
</dbReference>
<dbReference type="Pfam" id="PF16353">
    <property type="entry name" value="LacZ_4"/>
    <property type="match status" value="1"/>
</dbReference>
<evidence type="ECO:0000313" key="9">
    <source>
        <dbReference type="EMBL" id="NOU96830.1"/>
    </source>
</evidence>
<evidence type="ECO:0000256" key="5">
    <source>
        <dbReference type="ARBA" id="ARBA00022801"/>
    </source>
</evidence>
<feature type="domain" description="Beta galactosidase small chain/" evidence="8">
    <location>
        <begin position="757"/>
        <end position="1028"/>
    </location>
</feature>
<dbReference type="Gene3D" id="2.60.40.10">
    <property type="entry name" value="Immunoglobulins"/>
    <property type="match status" value="2"/>
</dbReference>
<keyword evidence="10" id="KW-1185">Reference proteome</keyword>
<dbReference type="InterPro" id="IPR023232">
    <property type="entry name" value="Glyco_hydro_2_AS"/>
</dbReference>
<dbReference type="InterPro" id="IPR032312">
    <property type="entry name" value="LacZ_4"/>
</dbReference>
<evidence type="ECO:0000259" key="8">
    <source>
        <dbReference type="SMART" id="SM01038"/>
    </source>
</evidence>
<dbReference type="Pfam" id="PF02837">
    <property type="entry name" value="Glyco_hydro_2_N"/>
    <property type="match status" value="1"/>
</dbReference>
<evidence type="ECO:0000256" key="7">
    <source>
        <dbReference type="ARBA" id="ARBA00032230"/>
    </source>
</evidence>
<dbReference type="InterPro" id="IPR008979">
    <property type="entry name" value="Galactose-bd-like_sf"/>
</dbReference>